<gene>
    <name evidence="1" type="ORF">GQ55_3G052400</name>
</gene>
<evidence type="ECO:0000313" key="2">
    <source>
        <dbReference type="Proteomes" id="UP000244336"/>
    </source>
</evidence>
<name>A0A2T7E5Y5_9POAL</name>
<reference evidence="1 2" key="1">
    <citation type="submission" date="2018-04" db="EMBL/GenBank/DDBJ databases">
        <title>WGS assembly of Panicum hallii var. hallii HAL2.</title>
        <authorList>
            <person name="Lovell J."/>
            <person name="Jenkins J."/>
            <person name="Lowry D."/>
            <person name="Mamidi S."/>
            <person name="Sreedasyam A."/>
            <person name="Weng X."/>
            <person name="Barry K."/>
            <person name="Bonette J."/>
            <person name="Campitelli B."/>
            <person name="Daum C."/>
            <person name="Gordon S."/>
            <person name="Gould B."/>
            <person name="Lipzen A."/>
            <person name="MacQueen A."/>
            <person name="Palacio-Mejia J."/>
            <person name="Plott C."/>
            <person name="Shakirov E."/>
            <person name="Shu S."/>
            <person name="Yoshinaga Y."/>
            <person name="Zane M."/>
            <person name="Rokhsar D."/>
            <person name="Grimwood J."/>
            <person name="Schmutz J."/>
            <person name="Juenger T."/>
        </authorList>
    </citation>
    <scope>NUCLEOTIDE SEQUENCE [LARGE SCALE GENOMIC DNA]</scope>
    <source>
        <strain evidence="2">cv. HAL2</strain>
    </source>
</reference>
<accession>A0A2T7E5Y5</accession>
<keyword evidence="2" id="KW-1185">Reference proteome</keyword>
<protein>
    <submittedName>
        <fullName evidence="1">Uncharacterized protein</fullName>
    </submittedName>
</protein>
<organism evidence="1 2">
    <name type="scientific">Panicum hallii var. hallii</name>
    <dbReference type="NCBI Taxonomy" id="1504633"/>
    <lineage>
        <taxon>Eukaryota</taxon>
        <taxon>Viridiplantae</taxon>
        <taxon>Streptophyta</taxon>
        <taxon>Embryophyta</taxon>
        <taxon>Tracheophyta</taxon>
        <taxon>Spermatophyta</taxon>
        <taxon>Magnoliopsida</taxon>
        <taxon>Liliopsida</taxon>
        <taxon>Poales</taxon>
        <taxon>Poaceae</taxon>
        <taxon>PACMAD clade</taxon>
        <taxon>Panicoideae</taxon>
        <taxon>Panicodae</taxon>
        <taxon>Paniceae</taxon>
        <taxon>Panicinae</taxon>
        <taxon>Panicum</taxon>
        <taxon>Panicum sect. Panicum</taxon>
    </lineage>
</organism>
<dbReference type="AlphaFoldDB" id="A0A2T7E5Y5"/>
<proteinExistence type="predicted"/>
<evidence type="ECO:0000313" key="1">
    <source>
        <dbReference type="EMBL" id="PUZ63238.1"/>
    </source>
</evidence>
<dbReference type="EMBL" id="CM009751">
    <property type="protein sequence ID" value="PUZ63238.1"/>
    <property type="molecule type" value="Genomic_DNA"/>
</dbReference>
<dbReference type="Gramene" id="PUZ63238">
    <property type="protein sequence ID" value="PUZ63238"/>
    <property type="gene ID" value="GQ55_3G052400"/>
</dbReference>
<dbReference type="Proteomes" id="UP000244336">
    <property type="component" value="Chromosome 3"/>
</dbReference>
<sequence length="114" mass="13232">MRDDATGSPPHVPYSVKCIYQMIIIYCSDRYCNKCRRDWLCATSKSRSSATRFKQSCWAFSSLPQDNGKEGGASRRSDWYDSHLPCLIRALSLSWLKQKKKVAKKNSVWHMKHI</sequence>